<proteinExistence type="predicted"/>
<dbReference type="InterPro" id="IPR021858">
    <property type="entry name" value="Fun_TF"/>
</dbReference>
<dbReference type="Proteomes" id="UP000054321">
    <property type="component" value="Unassembled WGS sequence"/>
</dbReference>
<evidence type="ECO:0000313" key="2">
    <source>
        <dbReference type="Proteomes" id="UP000054321"/>
    </source>
</evidence>
<sequence>MVNFSRNCFAVEHRLLSIRVTVRQHSPSQDPDIFIYEASRTAALLCITYLFRGMLLDGQIFTTLHKCLRIHITSLESLNENITAGNTSLRILLWAYCVGGIMSVERSWFTVRIHRCMSQLGFGSWEELKMSLMHYVWNPTMCNKLFTTLWPEVQSLLEI</sequence>
<dbReference type="OrthoDB" id="3506997at2759"/>
<dbReference type="EMBL" id="KN832877">
    <property type="protein sequence ID" value="KIN00609.1"/>
    <property type="molecule type" value="Genomic_DNA"/>
</dbReference>
<reference evidence="2" key="2">
    <citation type="submission" date="2015-01" db="EMBL/GenBank/DDBJ databases">
        <title>Evolutionary Origins and Diversification of the Mycorrhizal Mutualists.</title>
        <authorList>
            <consortium name="DOE Joint Genome Institute"/>
            <consortium name="Mycorrhizal Genomics Consortium"/>
            <person name="Kohler A."/>
            <person name="Kuo A."/>
            <person name="Nagy L.G."/>
            <person name="Floudas D."/>
            <person name="Copeland A."/>
            <person name="Barry K.W."/>
            <person name="Cichocki N."/>
            <person name="Veneault-Fourrey C."/>
            <person name="LaButti K."/>
            <person name="Lindquist E.A."/>
            <person name="Lipzen A."/>
            <person name="Lundell T."/>
            <person name="Morin E."/>
            <person name="Murat C."/>
            <person name="Riley R."/>
            <person name="Ohm R."/>
            <person name="Sun H."/>
            <person name="Tunlid A."/>
            <person name="Henrissat B."/>
            <person name="Grigoriev I.V."/>
            <person name="Hibbett D.S."/>
            <person name="Martin F."/>
        </authorList>
    </citation>
    <scope>NUCLEOTIDE SEQUENCE [LARGE SCALE GENOMIC DNA]</scope>
    <source>
        <strain evidence="2">Zn</strain>
    </source>
</reference>
<reference evidence="1 2" key="1">
    <citation type="submission" date="2014-04" db="EMBL/GenBank/DDBJ databases">
        <authorList>
            <consortium name="DOE Joint Genome Institute"/>
            <person name="Kuo A."/>
            <person name="Martino E."/>
            <person name="Perotto S."/>
            <person name="Kohler A."/>
            <person name="Nagy L.G."/>
            <person name="Floudas D."/>
            <person name="Copeland A."/>
            <person name="Barry K.W."/>
            <person name="Cichocki N."/>
            <person name="Veneault-Fourrey C."/>
            <person name="LaButti K."/>
            <person name="Lindquist E.A."/>
            <person name="Lipzen A."/>
            <person name="Lundell T."/>
            <person name="Morin E."/>
            <person name="Murat C."/>
            <person name="Sun H."/>
            <person name="Tunlid A."/>
            <person name="Henrissat B."/>
            <person name="Grigoriev I.V."/>
            <person name="Hibbett D.S."/>
            <person name="Martin F."/>
            <person name="Nordberg H.P."/>
            <person name="Cantor M.N."/>
            <person name="Hua S.X."/>
        </authorList>
    </citation>
    <scope>NUCLEOTIDE SEQUENCE [LARGE SCALE GENOMIC DNA]</scope>
    <source>
        <strain evidence="1 2">Zn</strain>
    </source>
</reference>
<keyword evidence="2" id="KW-1185">Reference proteome</keyword>
<organism evidence="1 2">
    <name type="scientific">Oidiodendron maius (strain Zn)</name>
    <dbReference type="NCBI Taxonomy" id="913774"/>
    <lineage>
        <taxon>Eukaryota</taxon>
        <taxon>Fungi</taxon>
        <taxon>Dikarya</taxon>
        <taxon>Ascomycota</taxon>
        <taxon>Pezizomycotina</taxon>
        <taxon>Leotiomycetes</taxon>
        <taxon>Leotiomycetes incertae sedis</taxon>
        <taxon>Myxotrichaceae</taxon>
        <taxon>Oidiodendron</taxon>
    </lineage>
</organism>
<accession>A0A0C3CNQ8</accession>
<dbReference type="PANTHER" id="PTHR37540:SF5">
    <property type="entry name" value="TRANSCRIPTION FACTOR DOMAIN-CONTAINING PROTEIN"/>
    <property type="match status" value="1"/>
</dbReference>
<name>A0A0C3CNQ8_OIDMZ</name>
<dbReference type="HOGENOM" id="CLU_1661312_0_0_1"/>
<dbReference type="AlphaFoldDB" id="A0A0C3CNQ8"/>
<dbReference type="PANTHER" id="PTHR37540">
    <property type="entry name" value="TRANSCRIPTION FACTOR (ACR-2), PUTATIVE-RELATED-RELATED"/>
    <property type="match status" value="1"/>
</dbReference>
<dbReference type="InParanoid" id="A0A0C3CNQ8"/>
<evidence type="ECO:0000313" key="1">
    <source>
        <dbReference type="EMBL" id="KIN00609.1"/>
    </source>
</evidence>
<protein>
    <submittedName>
        <fullName evidence="1">Uncharacterized protein</fullName>
    </submittedName>
</protein>
<dbReference type="Pfam" id="PF11951">
    <property type="entry name" value="Fungal_trans_2"/>
    <property type="match status" value="1"/>
</dbReference>
<gene>
    <name evidence="1" type="ORF">OIDMADRAFT_19590</name>
</gene>